<dbReference type="RefSeq" id="WP_000744305.1">
    <property type="nucleotide sequence ID" value="NZ_JARPOM010000066.1"/>
</dbReference>
<evidence type="ECO:0000313" key="13">
    <source>
        <dbReference type="EMBL" id="EDG6487248.1"/>
    </source>
</evidence>
<evidence type="ECO:0000256" key="1">
    <source>
        <dbReference type="SAM" id="MobiDB-lite"/>
    </source>
</evidence>
<dbReference type="InterPro" id="IPR036388">
    <property type="entry name" value="WH-like_DNA-bd_sf"/>
</dbReference>
<reference evidence="5" key="3">
    <citation type="submission" date="2019-07" db="EMBL/GenBank/DDBJ databases">
        <authorList>
            <consortium name="NARMS: The National Antimicrobial Resistance Monitoring System"/>
        </authorList>
    </citation>
    <scope>NUCLEOTIDE SEQUENCE</scope>
    <source>
        <strain evidence="5">CVM N18S0806</strain>
        <strain evidence="6">CVM N56971F</strain>
        <strain evidence="7">CVM N57720F</strain>
        <strain evidence="10">FSIS11811627</strain>
        <strain evidence="12">FSIS1504253</strain>
        <strain evidence="8">FSIS1606077</strain>
    </source>
</reference>
<evidence type="ECO:0000313" key="12">
    <source>
        <dbReference type="EMBL" id="ECY9386790.1"/>
    </source>
</evidence>
<dbReference type="EMBL" id="AAKJHJ010000035">
    <property type="protein sequence ID" value="ECS3485624.1"/>
    <property type="molecule type" value="Genomic_DNA"/>
</dbReference>
<dbReference type="EMBL" id="AAHXQB010000083">
    <property type="protein sequence ID" value="ECB4553589.1"/>
    <property type="molecule type" value="Genomic_DNA"/>
</dbReference>
<dbReference type="AlphaFoldDB" id="A0A0W5Y0A8"/>
<proteinExistence type="predicted"/>
<dbReference type="Pfam" id="PF07180">
    <property type="entry name" value="CaiF_GrlA"/>
    <property type="match status" value="1"/>
</dbReference>
<sequence length="145" mass="16964">MKKQKKPAQNNHEGCYIPGGMEMYADQPIYIIVALWCLHRNTWVNRNDIARAFRLSERKASFQLSYLIKKSHIIDSDVRKVRSEHRSTTCYEVRVNSVSLPLVASRRYKPSRRTDGNRRHQVGNASQEDRALLRQLWPVKSGRVK</sequence>
<reference evidence="15 16" key="1">
    <citation type="submission" date="2014-09" db="EMBL/GenBank/DDBJ databases">
        <title>Salmonella Genotype and Phenotype Association.</title>
        <authorList>
            <person name="Chen Y."/>
            <person name="Folster J."/>
            <person name="Ayers S."/>
            <person name="Kabera C."/>
            <person name="Li C."/>
            <person name="Mukherjee S."/>
            <person name="Lam C."/>
            <person name="Zhao S."/>
            <person name="McDermott P."/>
        </authorList>
    </citation>
    <scope>NUCLEOTIDE SEQUENCE [LARGE SCALE GENOMIC DNA]</scope>
    <source>
        <strain evidence="15 16">CVM N32045</strain>
    </source>
</reference>
<evidence type="ECO:0000313" key="2">
    <source>
        <dbReference type="EMBL" id="EBZ8376517.1"/>
    </source>
</evidence>
<gene>
    <name evidence="7" type="ORF">A3104_23310</name>
    <name evidence="6" type="ORF">A3Y76_25245</name>
    <name evidence="8" type="ORF">A4R48_24460</name>
    <name evidence="11" type="ORF">AKH62_02115</name>
    <name evidence="12" type="ORF">AVL16_24585</name>
    <name evidence="14" type="ORF">B4W90_24590</name>
    <name evidence="13" type="ORF">B8Z46_24355</name>
    <name evidence="15" type="ORF">DD95_23735</name>
    <name evidence="10" type="ORF">DWU22_25335</name>
    <name evidence="9" type="ORF">DYM27_25885</name>
    <name evidence="2" type="ORF">EHB09_24480</name>
    <name evidence="3" type="ORF">EVY71_24900</name>
    <name evidence="4" type="ORF">EXF39_24950</name>
    <name evidence="5" type="ORF">FQC24_23760</name>
</gene>
<dbReference type="EMBL" id="AAKJJB010000045">
    <property type="protein sequence ID" value="ECS3689283.1"/>
    <property type="molecule type" value="Genomic_DNA"/>
</dbReference>
<evidence type="ECO:0000313" key="3">
    <source>
        <dbReference type="EMBL" id="ECB2819592.1"/>
    </source>
</evidence>
<organism evidence="4">
    <name type="scientific">Salmonella typhimurium</name>
    <dbReference type="NCBI Taxonomy" id="90371"/>
    <lineage>
        <taxon>Bacteria</taxon>
        <taxon>Pseudomonadati</taxon>
        <taxon>Pseudomonadota</taxon>
        <taxon>Gammaproteobacteria</taxon>
        <taxon>Enterobacterales</taxon>
        <taxon>Enterobacteriaceae</taxon>
        <taxon>Salmonella</taxon>
    </lineage>
</organism>
<dbReference type="EMBL" id="AAKYSK010000001">
    <property type="protein sequence ID" value="ECX3059153.1"/>
    <property type="molecule type" value="Genomic_DNA"/>
</dbReference>
<evidence type="ECO:0000313" key="8">
    <source>
        <dbReference type="EMBL" id="ECS3689283.1"/>
    </source>
</evidence>
<evidence type="ECO:0000313" key="14">
    <source>
        <dbReference type="EMBL" id="EDH7471993.1"/>
    </source>
</evidence>
<evidence type="ECO:0000313" key="15">
    <source>
        <dbReference type="EMBL" id="KTZ04339.1"/>
    </source>
</evidence>
<comment type="caution">
    <text evidence="4">The sequence shown here is derived from an EMBL/GenBank/DDBJ whole genome shotgun (WGS) entry which is preliminary data.</text>
</comment>
<reference evidence="4" key="2">
    <citation type="submission" date="2019-02" db="EMBL/GenBank/DDBJ databases">
        <authorList>
            <consortium name="GenomeTrakr network: Whole genome sequencing for foodborne pathogen traceback"/>
        </authorList>
    </citation>
    <scope>NUCLEOTIDE SEQUENCE</scope>
    <source>
        <strain evidence="11">15MN00354</strain>
        <strain evidence="9">FSIS11812453</strain>
        <strain evidence="13">FSIS1700237</strain>
        <strain evidence="14">FSIS1710628</strain>
        <strain evidence="2">FSIS21822729</strain>
        <strain evidence="3">FSIS21923391</strain>
        <strain evidence="4">FSIS21923437</strain>
    </source>
</reference>
<dbReference type="EMBL" id="AAKSLO010000075">
    <property type="protein sequence ID" value="ECV5319905.1"/>
    <property type="molecule type" value="Genomic_DNA"/>
</dbReference>
<evidence type="ECO:0000313" key="10">
    <source>
        <dbReference type="EMBL" id="ECV5319905.1"/>
    </source>
</evidence>
<protein>
    <submittedName>
        <fullName evidence="4">CaiF/GrlA family transcriptional regulator</fullName>
    </submittedName>
</protein>
<evidence type="ECO:0000313" key="6">
    <source>
        <dbReference type="EMBL" id="ECS3000581.1"/>
    </source>
</evidence>
<evidence type="ECO:0000313" key="9">
    <source>
        <dbReference type="EMBL" id="ECT2116752.1"/>
    </source>
</evidence>
<accession>A0A0W5Y0A8</accession>
<dbReference type="EMBL" id="AAMIRC010000048">
    <property type="protein sequence ID" value="EDH7471993.1"/>
    <property type="molecule type" value="Genomic_DNA"/>
</dbReference>
<evidence type="ECO:0000313" key="11">
    <source>
        <dbReference type="EMBL" id="ECX3059153.1"/>
    </source>
</evidence>
<evidence type="ECO:0000313" key="5">
    <source>
        <dbReference type="EMBL" id="ECK1399820.1"/>
    </source>
</evidence>
<dbReference type="EMBL" id="AAKJEM010000043">
    <property type="protein sequence ID" value="ECS3000581.1"/>
    <property type="molecule type" value="Genomic_DNA"/>
</dbReference>
<dbReference type="InterPro" id="IPR020357">
    <property type="entry name" value="Tscrpt_reg_CaiF/GrlA"/>
</dbReference>
<dbReference type="Proteomes" id="UP000054461">
    <property type="component" value="Unassembled WGS sequence"/>
</dbReference>
<dbReference type="EMBL" id="JYVU01000092">
    <property type="protein sequence ID" value="KTZ04339.1"/>
    <property type="molecule type" value="Genomic_DNA"/>
</dbReference>
<dbReference type="EMBL" id="AAHSKS010000078">
    <property type="protein sequence ID" value="EBZ8376517.1"/>
    <property type="molecule type" value="Genomic_DNA"/>
</dbReference>
<evidence type="ECO:0000313" key="4">
    <source>
        <dbReference type="EMBL" id="ECB4553589.1"/>
    </source>
</evidence>
<dbReference type="Gene3D" id="1.10.10.10">
    <property type="entry name" value="Winged helix-like DNA-binding domain superfamily/Winged helix DNA-binding domain"/>
    <property type="match status" value="1"/>
</dbReference>
<name>A0A0W5Y0A8_SALTM</name>
<evidence type="ECO:0000313" key="7">
    <source>
        <dbReference type="EMBL" id="ECS3485624.1"/>
    </source>
</evidence>
<dbReference type="EMBL" id="AAMEWS010000039">
    <property type="protein sequence ID" value="EDG6487248.1"/>
    <property type="molecule type" value="Genomic_DNA"/>
</dbReference>
<dbReference type="EMBL" id="AAHXBO010000085">
    <property type="protein sequence ID" value="ECB2819592.1"/>
    <property type="molecule type" value="Genomic_DNA"/>
</dbReference>
<feature type="region of interest" description="Disordered" evidence="1">
    <location>
        <begin position="108"/>
        <end position="127"/>
    </location>
</feature>
<dbReference type="GO" id="GO:0006351">
    <property type="term" value="P:DNA-templated transcription"/>
    <property type="evidence" value="ECO:0007669"/>
    <property type="project" value="InterPro"/>
</dbReference>
<dbReference type="EMBL" id="AAKMBA010000154">
    <property type="protein sequence ID" value="ECT2116752.1"/>
    <property type="molecule type" value="Genomic_DNA"/>
</dbReference>
<dbReference type="EMBL" id="AALGGH010000040">
    <property type="protein sequence ID" value="ECY9386790.1"/>
    <property type="molecule type" value="Genomic_DNA"/>
</dbReference>
<evidence type="ECO:0000313" key="16">
    <source>
        <dbReference type="Proteomes" id="UP000054461"/>
    </source>
</evidence>
<dbReference type="EMBL" id="AAJASC010000037">
    <property type="protein sequence ID" value="ECK1399820.1"/>
    <property type="molecule type" value="Genomic_DNA"/>
</dbReference>